<organism evidence="2">
    <name type="scientific">Anopheles darlingi</name>
    <name type="common">Mosquito</name>
    <dbReference type="NCBI Taxonomy" id="43151"/>
    <lineage>
        <taxon>Eukaryota</taxon>
        <taxon>Metazoa</taxon>
        <taxon>Ecdysozoa</taxon>
        <taxon>Arthropoda</taxon>
        <taxon>Hexapoda</taxon>
        <taxon>Insecta</taxon>
        <taxon>Pterygota</taxon>
        <taxon>Neoptera</taxon>
        <taxon>Endopterygota</taxon>
        <taxon>Diptera</taxon>
        <taxon>Nematocera</taxon>
        <taxon>Culicoidea</taxon>
        <taxon>Culicidae</taxon>
        <taxon>Anophelinae</taxon>
        <taxon>Anopheles</taxon>
    </lineage>
</organism>
<protein>
    <submittedName>
        <fullName evidence="2">Putative secreted protein</fullName>
    </submittedName>
</protein>
<dbReference type="EMBL" id="GGFL01010806">
    <property type="protein sequence ID" value="MBW74984.1"/>
    <property type="molecule type" value="Transcribed_RNA"/>
</dbReference>
<accession>A0A2M4DBM1</accession>
<name>A0A2M4DBM1_ANODA</name>
<feature type="signal peptide" evidence="1">
    <location>
        <begin position="1"/>
        <end position="26"/>
    </location>
</feature>
<evidence type="ECO:0000313" key="2">
    <source>
        <dbReference type="EMBL" id="MBW74984.1"/>
    </source>
</evidence>
<keyword evidence="1" id="KW-0732">Signal</keyword>
<sequence>MMVLVCLTIPQIQLNLFLMLIPSQKAHWTIQQSSRQTLNFRWFQQITLPTEELFDWVLHYAKSEALSWHSTYPTLHR</sequence>
<reference evidence="2" key="1">
    <citation type="submission" date="2018-01" db="EMBL/GenBank/DDBJ databases">
        <title>An insight into the sialome of Amazonian anophelines.</title>
        <authorList>
            <person name="Ribeiro J.M."/>
            <person name="Scarpassa V."/>
            <person name="Calvo E."/>
        </authorList>
    </citation>
    <scope>NUCLEOTIDE SEQUENCE</scope>
</reference>
<proteinExistence type="predicted"/>
<evidence type="ECO:0000256" key="1">
    <source>
        <dbReference type="SAM" id="SignalP"/>
    </source>
</evidence>
<dbReference type="AlphaFoldDB" id="A0A2M4DBM1"/>
<feature type="chain" id="PRO_5014876110" evidence="1">
    <location>
        <begin position="27"/>
        <end position="77"/>
    </location>
</feature>